<name>A0AAV9G4E4_9PEZI</name>
<accession>A0AAV9G4E4</accession>
<evidence type="ECO:0008006" key="3">
    <source>
        <dbReference type="Google" id="ProtNLM"/>
    </source>
</evidence>
<comment type="caution">
    <text evidence="1">The sequence shown here is derived from an EMBL/GenBank/DDBJ whole genome shotgun (WGS) entry which is preliminary data.</text>
</comment>
<keyword evidence="2" id="KW-1185">Reference proteome</keyword>
<sequence length="444" mass="49808">MLSIVNLPAELVLEICSHIRQGQRPGNGCGAGDLSRHSRTCSFLRAVVQPAVFTSFVYRNSSQNRMTLLHRALDLRPDLCDNFRHFKVEFTINLWGRPDTLNDDDTRRVESQLAELGLPALDSRHDQHPRWYGRNKQHCKACGQCQRCPVDLLLVEIIVLRIAPHLTFLSLPFDTRWRMPTLRRHRTLNSSSTFPNLELLEITKLYNGGAGHLDVLEKTSLFGPSVTELWTYGIATTPLLGIAITSLFGLNVHEITRRSTALAGIRRLEFQGSCRMSVRDVHVMLASMPALQVLGLSWTRNGHGQEGEMWDAIAQRKTTLQELRIDNPSVSHFPPLHETDMRGLHSLEEFSQLEVLKIGPGMLCALWSACTREYPKRNKDEFLEGMFPRGGYQGTYPLGTARSVQAGHPSIGWGGGDGSLPALGKGCDCASGDCDIKFFLERRR</sequence>
<dbReference type="Proteomes" id="UP001321760">
    <property type="component" value="Unassembled WGS sequence"/>
</dbReference>
<dbReference type="EMBL" id="MU866001">
    <property type="protein sequence ID" value="KAK4442994.1"/>
    <property type="molecule type" value="Genomic_DNA"/>
</dbReference>
<protein>
    <recommendedName>
        <fullName evidence="3">F-box domain-containing protein</fullName>
    </recommendedName>
</protein>
<evidence type="ECO:0000313" key="1">
    <source>
        <dbReference type="EMBL" id="KAK4442994.1"/>
    </source>
</evidence>
<evidence type="ECO:0000313" key="2">
    <source>
        <dbReference type="Proteomes" id="UP001321760"/>
    </source>
</evidence>
<proteinExistence type="predicted"/>
<reference evidence="1" key="1">
    <citation type="journal article" date="2023" name="Mol. Phylogenet. Evol.">
        <title>Genome-scale phylogeny and comparative genomics of the fungal order Sordariales.</title>
        <authorList>
            <person name="Hensen N."/>
            <person name="Bonometti L."/>
            <person name="Westerberg I."/>
            <person name="Brannstrom I.O."/>
            <person name="Guillou S."/>
            <person name="Cros-Aarteil S."/>
            <person name="Calhoun S."/>
            <person name="Haridas S."/>
            <person name="Kuo A."/>
            <person name="Mondo S."/>
            <person name="Pangilinan J."/>
            <person name="Riley R."/>
            <person name="LaButti K."/>
            <person name="Andreopoulos B."/>
            <person name="Lipzen A."/>
            <person name="Chen C."/>
            <person name="Yan M."/>
            <person name="Daum C."/>
            <person name="Ng V."/>
            <person name="Clum A."/>
            <person name="Steindorff A."/>
            <person name="Ohm R.A."/>
            <person name="Martin F."/>
            <person name="Silar P."/>
            <person name="Natvig D.O."/>
            <person name="Lalanne C."/>
            <person name="Gautier V."/>
            <person name="Ament-Velasquez S.L."/>
            <person name="Kruys A."/>
            <person name="Hutchinson M.I."/>
            <person name="Powell A.J."/>
            <person name="Barry K."/>
            <person name="Miller A.N."/>
            <person name="Grigoriev I.V."/>
            <person name="Debuchy R."/>
            <person name="Gladieux P."/>
            <person name="Hiltunen Thoren M."/>
            <person name="Johannesson H."/>
        </authorList>
    </citation>
    <scope>NUCLEOTIDE SEQUENCE</scope>
    <source>
        <strain evidence="1">PSN243</strain>
    </source>
</reference>
<reference evidence="1" key="2">
    <citation type="submission" date="2023-05" db="EMBL/GenBank/DDBJ databases">
        <authorList>
            <consortium name="Lawrence Berkeley National Laboratory"/>
            <person name="Steindorff A."/>
            <person name="Hensen N."/>
            <person name="Bonometti L."/>
            <person name="Westerberg I."/>
            <person name="Brannstrom I.O."/>
            <person name="Guillou S."/>
            <person name="Cros-Aarteil S."/>
            <person name="Calhoun S."/>
            <person name="Haridas S."/>
            <person name="Kuo A."/>
            <person name="Mondo S."/>
            <person name="Pangilinan J."/>
            <person name="Riley R."/>
            <person name="Labutti K."/>
            <person name="Andreopoulos B."/>
            <person name="Lipzen A."/>
            <person name="Chen C."/>
            <person name="Yanf M."/>
            <person name="Daum C."/>
            <person name="Ng V."/>
            <person name="Clum A."/>
            <person name="Ohm R."/>
            <person name="Martin F."/>
            <person name="Silar P."/>
            <person name="Natvig D."/>
            <person name="Lalanne C."/>
            <person name="Gautier V."/>
            <person name="Ament-Velasquez S.L."/>
            <person name="Kruys A."/>
            <person name="Hutchinson M.I."/>
            <person name="Powell A.J."/>
            <person name="Barry K."/>
            <person name="Miller A.N."/>
            <person name="Grigoriev I.V."/>
            <person name="Debuchy R."/>
            <person name="Gladieux P."/>
            <person name="Thoren M.H."/>
            <person name="Johannesson H."/>
        </authorList>
    </citation>
    <scope>NUCLEOTIDE SEQUENCE</scope>
    <source>
        <strain evidence="1">PSN243</strain>
    </source>
</reference>
<dbReference type="AlphaFoldDB" id="A0AAV9G4E4"/>
<organism evidence="1 2">
    <name type="scientific">Podospora aff. communis PSN243</name>
    <dbReference type="NCBI Taxonomy" id="3040156"/>
    <lineage>
        <taxon>Eukaryota</taxon>
        <taxon>Fungi</taxon>
        <taxon>Dikarya</taxon>
        <taxon>Ascomycota</taxon>
        <taxon>Pezizomycotina</taxon>
        <taxon>Sordariomycetes</taxon>
        <taxon>Sordariomycetidae</taxon>
        <taxon>Sordariales</taxon>
        <taxon>Podosporaceae</taxon>
        <taxon>Podospora</taxon>
    </lineage>
</organism>
<gene>
    <name evidence="1" type="ORF">QBC34DRAFT_478642</name>
</gene>